<dbReference type="InterPro" id="IPR050836">
    <property type="entry name" value="SDS22/Internalin_LRR"/>
</dbReference>
<protein>
    <submittedName>
        <fullName evidence="4">Leucine-rich repeat (LRR) protein</fullName>
    </submittedName>
</protein>
<dbReference type="Proteomes" id="UP001549055">
    <property type="component" value="Unassembled WGS sequence"/>
</dbReference>
<dbReference type="InterPro" id="IPR001611">
    <property type="entry name" value="Leu-rich_rpt"/>
</dbReference>
<gene>
    <name evidence="4" type="ORF">ABID27_001661</name>
</gene>
<dbReference type="Gene3D" id="3.10.50.90">
    <property type="match status" value="3"/>
</dbReference>
<organism evidence="4 5">
    <name type="scientific">Streptococcus gallinaceus</name>
    <dbReference type="NCBI Taxonomy" id="165758"/>
    <lineage>
        <taxon>Bacteria</taxon>
        <taxon>Bacillati</taxon>
        <taxon>Bacillota</taxon>
        <taxon>Bacilli</taxon>
        <taxon>Lactobacillales</taxon>
        <taxon>Streptococcaceae</taxon>
        <taxon>Streptococcus</taxon>
    </lineage>
</organism>
<keyword evidence="2" id="KW-0677">Repeat</keyword>
<dbReference type="EMBL" id="JBEPMK010000006">
    <property type="protein sequence ID" value="MET3645018.1"/>
    <property type="molecule type" value="Genomic_DNA"/>
</dbReference>
<comment type="caution">
    <text evidence="4">The sequence shown here is derived from an EMBL/GenBank/DDBJ whole genome shotgun (WGS) entry which is preliminary data.</text>
</comment>
<dbReference type="SUPFAM" id="SSF142887">
    <property type="entry name" value="PhtA domain-like"/>
    <property type="match status" value="3"/>
</dbReference>
<dbReference type="InterPro" id="IPR025875">
    <property type="entry name" value="Leu-rich_rpt_4"/>
</dbReference>
<evidence type="ECO:0000313" key="4">
    <source>
        <dbReference type="EMBL" id="MET3645018.1"/>
    </source>
</evidence>
<reference evidence="4 5" key="1">
    <citation type="submission" date="2024-06" db="EMBL/GenBank/DDBJ databases">
        <title>Genomic Encyclopedia of Type Strains, Phase IV (KMG-IV): sequencing the most valuable type-strain genomes for metagenomic binning, comparative biology and taxonomic classification.</title>
        <authorList>
            <person name="Goeker M."/>
        </authorList>
    </citation>
    <scope>NUCLEOTIDE SEQUENCE [LARGE SCALE GENOMIC DNA]</scope>
    <source>
        <strain evidence="4 5">DSM 15349</strain>
    </source>
</reference>
<dbReference type="Gene3D" id="3.80.10.10">
    <property type="entry name" value="Ribonuclease Inhibitor"/>
    <property type="match status" value="2"/>
</dbReference>
<keyword evidence="1" id="KW-0433">Leucine-rich repeat</keyword>
<dbReference type="InterPro" id="IPR023832">
    <property type="entry name" value="His_triad_protein"/>
</dbReference>
<dbReference type="SUPFAM" id="SSF52058">
    <property type="entry name" value="L domain-like"/>
    <property type="match status" value="1"/>
</dbReference>
<dbReference type="InterPro" id="IPR032675">
    <property type="entry name" value="LRR_dom_sf"/>
</dbReference>
<dbReference type="InterPro" id="IPR003591">
    <property type="entry name" value="Leu-rich_rpt_typical-subtyp"/>
</dbReference>
<feature type="compositionally biased region" description="Basic and acidic residues" evidence="3">
    <location>
        <begin position="830"/>
        <end position="849"/>
    </location>
</feature>
<name>A0ABV2JQC5_9STRE</name>
<feature type="region of interest" description="Disordered" evidence="3">
    <location>
        <begin position="827"/>
        <end position="849"/>
    </location>
</feature>
<feature type="compositionally biased region" description="Polar residues" evidence="3">
    <location>
        <begin position="291"/>
        <end position="303"/>
    </location>
</feature>
<dbReference type="PANTHER" id="PTHR46652:SF3">
    <property type="entry name" value="LEUCINE-RICH REPEAT-CONTAINING PROTEIN 9"/>
    <property type="match status" value="1"/>
</dbReference>
<dbReference type="Pfam" id="PF12799">
    <property type="entry name" value="LRR_4"/>
    <property type="match status" value="1"/>
</dbReference>
<dbReference type="NCBIfam" id="TIGR01363">
    <property type="entry name" value="strep_his_triad"/>
    <property type="match status" value="2"/>
</dbReference>
<accession>A0ABV2JQC5</accession>
<dbReference type="SMART" id="SM00365">
    <property type="entry name" value="LRR_SD22"/>
    <property type="match status" value="5"/>
</dbReference>
<dbReference type="PROSITE" id="PS51450">
    <property type="entry name" value="LRR"/>
    <property type="match status" value="4"/>
</dbReference>
<dbReference type="Pfam" id="PF04270">
    <property type="entry name" value="Strep_his_triad"/>
    <property type="match status" value="5"/>
</dbReference>
<dbReference type="PROSITE" id="PS51257">
    <property type="entry name" value="PROKAR_LIPOPROTEIN"/>
    <property type="match status" value="1"/>
</dbReference>
<sequence>MNKNNRIMYLVGITLSCQLVLTACHIEQKQTTNQSYKVEKQVSKTDKVSEEELVVVTAIKKEGYLRLQGGDSYFVQGQVPYRAMFLKETLPDKSYTFKKEDIFYKVEQGYIISVNGYYHYYPKEKDANIISLKYAKKLTKNQKRMDAKGVAGIDFPTDDGFLFEKESQIISKTDDGLVIDHDGHSHFIFYKDLQNSKWAYLIPKQSGSGTSASTKKTGEKVSSGVTLDDGYVFDPKDIVAEDENGYTVRHGDHFHYIWKKDLSGTELPKVSPRPLGHLNSGETGQALAPSSKKNQSNGSQIPSVPSVKKRFPGVDYPTSDGFQFNGSGVQGQTSLGLLVDHHGHTHLIPYSHLVASKWESHIPQVYLEVARKEYQVLGTVTEKDLPPVSPQKPQEDETAKQIQSKKEYLAHILGLSADSIKVADTEDGPVFVYPHGDHSHAILIDKVDIGKPIDDPHQDPHAHDKIGMATLKSLGFDDEIIEDILHATADQPFPSTETDPERMKEWLLTVKYLNIGQRTDPLKRKNLDLMPNLEVLGIGFTKIDDVRPVLQFKNLKQIWMTQTGIKDFTFLKELPQLEGIDISQNEITDLSFLKDFTHLKVVAAAGNNLTDLSPLSQLSKLESLNLDYNRISDLTPISHLTNLTAVSLEHNNLSDISALSNKDKLNRLFLSYNEKLDLSTLKAEKLEELTATNSKVSNLEFLKNNPSLRELNLTENQLTNLKGVEEAEKLKTLSVERNHIETLAIDGEQTSVETLNVSGNQLTNLEGINHYKALENLNASNNTIETLKLSETNPSLQTIDVSKNHIPQEELVPNSEGIPQAIAQNFPEVKGGDISENTPKEEVASTDKN</sequence>
<dbReference type="InterPro" id="IPR006270">
    <property type="entry name" value="Strep_his_triad_rpt"/>
</dbReference>
<evidence type="ECO:0000256" key="3">
    <source>
        <dbReference type="SAM" id="MobiDB-lite"/>
    </source>
</evidence>
<dbReference type="PANTHER" id="PTHR46652">
    <property type="entry name" value="LEUCINE-RICH REPEAT AND IQ DOMAIN-CONTAINING PROTEIN 1-RELATED"/>
    <property type="match status" value="1"/>
</dbReference>
<evidence type="ECO:0000256" key="1">
    <source>
        <dbReference type="ARBA" id="ARBA00022614"/>
    </source>
</evidence>
<evidence type="ECO:0000256" key="2">
    <source>
        <dbReference type="ARBA" id="ARBA00022737"/>
    </source>
</evidence>
<dbReference type="Pfam" id="PF13516">
    <property type="entry name" value="LRR_6"/>
    <property type="match status" value="1"/>
</dbReference>
<proteinExistence type="predicted"/>
<dbReference type="InterPro" id="IPR037228">
    <property type="entry name" value="PhtA_dom_sf"/>
</dbReference>
<dbReference type="RefSeq" id="WP_354281491.1">
    <property type="nucleotide sequence ID" value="NZ_JBEPMK010000006.1"/>
</dbReference>
<evidence type="ECO:0000313" key="5">
    <source>
        <dbReference type="Proteomes" id="UP001549055"/>
    </source>
</evidence>
<dbReference type="SMART" id="SM00369">
    <property type="entry name" value="LRR_TYP"/>
    <property type="match status" value="4"/>
</dbReference>
<keyword evidence="5" id="KW-1185">Reference proteome</keyword>
<feature type="region of interest" description="Disordered" evidence="3">
    <location>
        <begin position="269"/>
        <end position="312"/>
    </location>
</feature>